<evidence type="ECO:0000313" key="3">
    <source>
        <dbReference type="EMBL" id="TVU21700.1"/>
    </source>
</evidence>
<reference evidence="3 4" key="1">
    <citation type="journal article" date="2019" name="Sci. Rep.">
        <title>A high-quality genome of Eragrostis curvula grass provides insights into Poaceae evolution and supports new strategies to enhance forage quality.</title>
        <authorList>
            <person name="Carballo J."/>
            <person name="Santos B.A.C.M."/>
            <person name="Zappacosta D."/>
            <person name="Garbus I."/>
            <person name="Selva J.P."/>
            <person name="Gallo C.A."/>
            <person name="Diaz A."/>
            <person name="Albertini E."/>
            <person name="Caccamo M."/>
            <person name="Echenique V."/>
        </authorList>
    </citation>
    <scope>NUCLEOTIDE SEQUENCE [LARGE SCALE GENOMIC DNA]</scope>
    <source>
        <strain evidence="4">cv. Victoria</strain>
        <tissue evidence="3">Leaf</tissue>
    </source>
</reference>
<dbReference type="Proteomes" id="UP000324897">
    <property type="component" value="Unassembled WGS sequence"/>
</dbReference>
<evidence type="ECO:0000256" key="2">
    <source>
        <dbReference type="SAM" id="Phobius"/>
    </source>
</evidence>
<dbReference type="AlphaFoldDB" id="A0A5J9UET1"/>
<keyword evidence="2" id="KW-0472">Membrane</keyword>
<keyword evidence="4" id="KW-1185">Reference proteome</keyword>
<dbReference type="Gramene" id="TVU21700">
    <property type="protein sequence ID" value="TVU21700"/>
    <property type="gene ID" value="EJB05_31353"/>
</dbReference>
<feature type="region of interest" description="Disordered" evidence="1">
    <location>
        <begin position="46"/>
        <end position="85"/>
    </location>
</feature>
<comment type="caution">
    <text evidence="3">The sequence shown here is derived from an EMBL/GenBank/DDBJ whole genome shotgun (WGS) entry which is preliminary data.</text>
</comment>
<protein>
    <submittedName>
        <fullName evidence="3">Uncharacterized protein</fullName>
    </submittedName>
</protein>
<dbReference type="EMBL" id="RWGY01000026">
    <property type="protein sequence ID" value="TVU21700.1"/>
    <property type="molecule type" value="Genomic_DNA"/>
</dbReference>
<organism evidence="3 4">
    <name type="scientific">Eragrostis curvula</name>
    <name type="common">weeping love grass</name>
    <dbReference type="NCBI Taxonomy" id="38414"/>
    <lineage>
        <taxon>Eukaryota</taxon>
        <taxon>Viridiplantae</taxon>
        <taxon>Streptophyta</taxon>
        <taxon>Embryophyta</taxon>
        <taxon>Tracheophyta</taxon>
        <taxon>Spermatophyta</taxon>
        <taxon>Magnoliopsida</taxon>
        <taxon>Liliopsida</taxon>
        <taxon>Poales</taxon>
        <taxon>Poaceae</taxon>
        <taxon>PACMAD clade</taxon>
        <taxon>Chloridoideae</taxon>
        <taxon>Eragrostideae</taxon>
        <taxon>Eragrostidinae</taxon>
        <taxon>Eragrostis</taxon>
    </lineage>
</organism>
<sequence length="85" mass="9294">MDSVPATSSRTPSPTLLLSLVFLYLLLLVELLLHMLKCKLPPPFDFSQEARGGKCARSGKRNNSRPHKASATRVLASSLSSLHSF</sequence>
<feature type="compositionally biased region" description="Basic residues" evidence="1">
    <location>
        <begin position="57"/>
        <end position="70"/>
    </location>
</feature>
<feature type="transmembrane region" description="Helical" evidence="2">
    <location>
        <begin position="15"/>
        <end position="33"/>
    </location>
</feature>
<keyword evidence="2" id="KW-0812">Transmembrane</keyword>
<proteinExistence type="predicted"/>
<evidence type="ECO:0000256" key="1">
    <source>
        <dbReference type="SAM" id="MobiDB-lite"/>
    </source>
</evidence>
<keyword evidence="2" id="KW-1133">Transmembrane helix</keyword>
<gene>
    <name evidence="3" type="ORF">EJB05_31353</name>
</gene>
<accession>A0A5J9UET1</accession>
<name>A0A5J9UET1_9POAL</name>
<feature type="compositionally biased region" description="Polar residues" evidence="1">
    <location>
        <begin position="75"/>
        <end position="85"/>
    </location>
</feature>
<evidence type="ECO:0000313" key="4">
    <source>
        <dbReference type="Proteomes" id="UP000324897"/>
    </source>
</evidence>